<proteinExistence type="inferred from homology"/>
<sequence>MVNPDTPRIAVFTKNRSNPAYEAARIGAERAAARLGARIEHYVPEIADDPDQQIALVAQALETRPDAFVFTAVHLTRLEQALDSIKEAGIPVFSFIGRLNPGRAVSHVGAMDYQLATDVANRLFDHLGGRGKIAIIEGPASTATNVRRLQGYLDAAALRPEIEIVARCSGANLRGPGREAFAKVLQQQPCVDGVLAANDDMAIGALAALDEVGRRSAIVGVNAIPEAIAAIRDGRMLATADFNAMLLCHLATECAIRHLRGEAVPAEVELPAPIVDAQNYSAWDRPYLEQRLPTLNEVTQ</sequence>
<protein>
    <submittedName>
        <fullName evidence="5">Sugar ABC transporter substrate-binding protein</fullName>
    </submittedName>
</protein>
<gene>
    <name evidence="5" type="ORF">WKW82_24265</name>
</gene>
<comment type="subcellular location">
    <subcellularLocation>
        <location evidence="1">Cell envelope</location>
    </subcellularLocation>
</comment>
<dbReference type="Proteomes" id="UP001385892">
    <property type="component" value="Unassembled WGS sequence"/>
</dbReference>
<dbReference type="InterPro" id="IPR025997">
    <property type="entry name" value="SBP_2_dom"/>
</dbReference>
<dbReference type="Pfam" id="PF13407">
    <property type="entry name" value="Peripla_BP_4"/>
    <property type="match status" value="1"/>
</dbReference>
<evidence type="ECO:0000313" key="6">
    <source>
        <dbReference type="Proteomes" id="UP001385892"/>
    </source>
</evidence>
<reference evidence="5 6" key="1">
    <citation type="submission" date="2024-03" db="EMBL/GenBank/DDBJ databases">
        <title>Novel species of the genus Variovorax.</title>
        <authorList>
            <person name="Liu Q."/>
            <person name="Xin Y.-H."/>
        </authorList>
    </citation>
    <scope>NUCLEOTIDE SEQUENCE [LARGE SCALE GENOMIC DNA]</scope>
    <source>
        <strain evidence="5 6">KACC 18900</strain>
    </source>
</reference>
<dbReference type="InterPro" id="IPR028082">
    <property type="entry name" value="Peripla_BP_I"/>
</dbReference>
<dbReference type="EMBL" id="JBBKZT010000012">
    <property type="protein sequence ID" value="MEJ8849783.1"/>
    <property type="molecule type" value="Genomic_DNA"/>
</dbReference>
<evidence type="ECO:0000256" key="1">
    <source>
        <dbReference type="ARBA" id="ARBA00004196"/>
    </source>
</evidence>
<evidence type="ECO:0000313" key="5">
    <source>
        <dbReference type="EMBL" id="MEJ8849783.1"/>
    </source>
</evidence>
<feature type="domain" description="Periplasmic binding protein" evidence="4">
    <location>
        <begin position="9"/>
        <end position="262"/>
    </location>
</feature>
<dbReference type="SUPFAM" id="SSF53822">
    <property type="entry name" value="Periplasmic binding protein-like I"/>
    <property type="match status" value="1"/>
</dbReference>
<evidence type="ECO:0000259" key="4">
    <source>
        <dbReference type="Pfam" id="PF13407"/>
    </source>
</evidence>
<comment type="caution">
    <text evidence="5">The sequence shown here is derived from an EMBL/GenBank/DDBJ whole genome shotgun (WGS) entry which is preliminary data.</text>
</comment>
<dbReference type="PANTHER" id="PTHR46847">
    <property type="entry name" value="D-ALLOSE-BINDING PERIPLASMIC PROTEIN-RELATED"/>
    <property type="match status" value="1"/>
</dbReference>
<name>A0ABU8WQF8_9BURK</name>
<organism evidence="5 6">
    <name type="scientific">Variovorax rhizosphaerae</name>
    <dbReference type="NCBI Taxonomy" id="1836200"/>
    <lineage>
        <taxon>Bacteria</taxon>
        <taxon>Pseudomonadati</taxon>
        <taxon>Pseudomonadota</taxon>
        <taxon>Betaproteobacteria</taxon>
        <taxon>Burkholderiales</taxon>
        <taxon>Comamonadaceae</taxon>
        <taxon>Variovorax</taxon>
    </lineage>
</organism>
<dbReference type="Gene3D" id="3.40.50.2300">
    <property type="match status" value="2"/>
</dbReference>
<dbReference type="PANTHER" id="PTHR46847:SF1">
    <property type="entry name" value="D-ALLOSE-BINDING PERIPLASMIC PROTEIN-RELATED"/>
    <property type="match status" value="1"/>
</dbReference>
<dbReference type="RefSeq" id="WP_340344907.1">
    <property type="nucleotide sequence ID" value="NZ_JBBKZT010000012.1"/>
</dbReference>
<comment type="similarity">
    <text evidence="2">Belongs to the bacterial solute-binding protein 2 family.</text>
</comment>
<keyword evidence="6" id="KW-1185">Reference proteome</keyword>
<dbReference type="CDD" id="cd01536">
    <property type="entry name" value="PBP1_ABC_sugar_binding-like"/>
    <property type="match status" value="1"/>
</dbReference>
<evidence type="ECO:0000256" key="3">
    <source>
        <dbReference type="ARBA" id="ARBA00022729"/>
    </source>
</evidence>
<keyword evidence="3" id="KW-0732">Signal</keyword>
<accession>A0ABU8WQF8</accession>
<evidence type="ECO:0000256" key="2">
    <source>
        <dbReference type="ARBA" id="ARBA00007639"/>
    </source>
</evidence>